<dbReference type="Gene3D" id="3.30.70.60">
    <property type="match status" value="1"/>
</dbReference>
<feature type="region of interest" description="Disordered" evidence="7">
    <location>
        <begin position="99"/>
        <end position="141"/>
    </location>
</feature>
<comment type="similarity">
    <text evidence="1 6">Belongs to the bacterial ribosomal protein bS6 family.</text>
</comment>
<accession>A0A445N2N9</accession>
<dbReference type="InterPro" id="IPR020814">
    <property type="entry name" value="Ribosomal_S6_plastid/chlpt"/>
</dbReference>
<dbReference type="SUPFAM" id="SSF54995">
    <property type="entry name" value="Ribosomal protein S6"/>
    <property type="match status" value="1"/>
</dbReference>
<evidence type="ECO:0000256" key="5">
    <source>
        <dbReference type="ARBA" id="ARBA00035294"/>
    </source>
</evidence>
<dbReference type="GO" id="GO:0005737">
    <property type="term" value="C:cytoplasm"/>
    <property type="evidence" value="ECO:0007669"/>
    <property type="project" value="UniProtKB-ARBA"/>
</dbReference>
<dbReference type="PANTHER" id="PTHR21011">
    <property type="entry name" value="MITOCHONDRIAL 28S RIBOSOMAL PROTEIN S6"/>
    <property type="match status" value="1"/>
</dbReference>
<dbReference type="InterPro" id="IPR035980">
    <property type="entry name" value="Ribosomal_bS6_sf"/>
</dbReference>
<keyword evidence="3 6" id="KW-0687">Ribonucleoprotein</keyword>
<evidence type="ECO:0000256" key="1">
    <source>
        <dbReference type="ARBA" id="ARBA00009512"/>
    </source>
</evidence>
<dbReference type="GO" id="GO:0006412">
    <property type="term" value="P:translation"/>
    <property type="evidence" value="ECO:0007669"/>
    <property type="project" value="UniProtKB-UniRule"/>
</dbReference>
<organism evidence="8">
    <name type="scientific">uncultured Desulfobacterium sp</name>
    <dbReference type="NCBI Taxonomy" id="201089"/>
    <lineage>
        <taxon>Bacteria</taxon>
        <taxon>Pseudomonadati</taxon>
        <taxon>Thermodesulfobacteriota</taxon>
        <taxon>Desulfobacteria</taxon>
        <taxon>Desulfobacterales</taxon>
        <taxon>Desulfobacteriaceae</taxon>
        <taxon>Desulfobacterium</taxon>
        <taxon>environmental samples</taxon>
    </lineage>
</organism>
<evidence type="ECO:0000256" key="6">
    <source>
        <dbReference type="HAMAP-Rule" id="MF_00360"/>
    </source>
</evidence>
<dbReference type="CDD" id="cd00473">
    <property type="entry name" value="bS6"/>
    <property type="match status" value="1"/>
</dbReference>
<dbReference type="GO" id="GO:0003735">
    <property type="term" value="F:structural constituent of ribosome"/>
    <property type="evidence" value="ECO:0007669"/>
    <property type="project" value="InterPro"/>
</dbReference>
<protein>
    <recommendedName>
        <fullName evidence="5 6">Small ribosomal subunit protein bS6</fullName>
    </recommendedName>
</protein>
<dbReference type="EMBL" id="OJIN01000223">
    <property type="protein sequence ID" value="SPD75946.1"/>
    <property type="molecule type" value="Genomic_DNA"/>
</dbReference>
<dbReference type="GO" id="GO:0005840">
    <property type="term" value="C:ribosome"/>
    <property type="evidence" value="ECO:0007669"/>
    <property type="project" value="UniProtKB-KW"/>
</dbReference>
<dbReference type="GO" id="GO:0070181">
    <property type="term" value="F:small ribosomal subunit rRNA binding"/>
    <property type="evidence" value="ECO:0007669"/>
    <property type="project" value="TreeGrafter"/>
</dbReference>
<dbReference type="PANTHER" id="PTHR21011:SF1">
    <property type="entry name" value="SMALL RIBOSOMAL SUBUNIT PROTEIN BS6M"/>
    <property type="match status" value="1"/>
</dbReference>
<evidence type="ECO:0000256" key="4">
    <source>
        <dbReference type="ARBA" id="ARBA00035104"/>
    </source>
</evidence>
<sequence>MNYYETLYLINPNLPDEEYRDIVAKFKDIVEKNNGVIINIEEWGKKTLAYVVKKFDKGFYVLLQYCGKGSIISEIERNMQLDERVLKFQTIKLADNADPEEIKAKAKEQKERATQKAETTEEERPDLTEQEEDQEEKDDDL</sequence>
<feature type="compositionally biased region" description="Acidic residues" evidence="7">
    <location>
        <begin position="120"/>
        <end position="141"/>
    </location>
</feature>
<evidence type="ECO:0000313" key="8">
    <source>
        <dbReference type="EMBL" id="SPD75946.1"/>
    </source>
</evidence>
<evidence type="ECO:0000256" key="7">
    <source>
        <dbReference type="SAM" id="MobiDB-lite"/>
    </source>
</evidence>
<dbReference type="GO" id="GO:1990904">
    <property type="term" value="C:ribonucleoprotein complex"/>
    <property type="evidence" value="ECO:0007669"/>
    <property type="project" value="UniProtKB-KW"/>
</dbReference>
<keyword evidence="6" id="KW-0694">RNA-binding</keyword>
<evidence type="ECO:0000256" key="2">
    <source>
        <dbReference type="ARBA" id="ARBA00022980"/>
    </source>
</evidence>
<keyword evidence="6" id="KW-0699">rRNA-binding</keyword>
<reference evidence="8" key="1">
    <citation type="submission" date="2018-01" db="EMBL/GenBank/DDBJ databases">
        <authorList>
            <person name="Regsiter A."/>
            <person name="William W."/>
        </authorList>
    </citation>
    <scope>NUCLEOTIDE SEQUENCE</scope>
    <source>
        <strain evidence="8">TRIP AH-1</strain>
    </source>
</reference>
<comment type="function">
    <text evidence="4 6">Binds together with bS18 to 16S ribosomal RNA.</text>
</comment>
<name>A0A445N2N9_9BACT</name>
<dbReference type="AlphaFoldDB" id="A0A445N2N9"/>
<dbReference type="InterPro" id="IPR000529">
    <property type="entry name" value="Ribosomal_bS6"/>
</dbReference>
<dbReference type="HAMAP" id="MF_00360">
    <property type="entry name" value="Ribosomal_bS6"/>
    <property type="match status" value="1"/>
</dbReference>
<feature type="compositionally biased region" description="Basic and acidic residues" evidence="7">
    <location>
        <begin position="100"/>
        <end position="119"/>
    </location>
</feature>
<evidence type="ECO:0000256" key="3">
    <source>
        <dbReference type="ARBA" id="ARBA00023274"/>
    </source>
</evidence>
<keyword evidence="2 6" id="KW-0689">Ribosomal protein</keyword>
<dbReference type="Pfam" id="PF01250">
    <property type="entry name" value="Ribosomal_S6"/>
    <property type="match status" value="1"/>
</dbReference>
<proteinExistence type="inferred from homology"/>
<gene>
    <name evidence="6 8" type="primary">rpsF</name>
    <name evidence="8" type="ORF">PITCH_A780076</name>
</gene>
<dbReference type="NCBIfam" id="TIGR00166">
    <property type="entry name" value="S6"/>
    <property type="match status" value="1"/>
</dbReference>
<dbReference type="InterPro" id="IPR014717">
    <property type="entry name" value="Transl_elong_EF1B/ribsomal_bS6"/>
</dbReference>